<sequence length="263" mass="27924">MTAVLSLTLVAAPLTAGAVSAEPLPERRPGKAPIGCADATSPVSVAPGYEGFYTHYTNLSTGCSVVTNTSRVPLQLWSNSGDAITGPERPATQEGWVAGTTAQQVSRHLPQGRVVVLPGEQAVLYQPPPRYTVDVVPVQVAQQAEFAAQYAKLAIESLKRVVLTHRLAAAINDCATATGGTLRELGQGAGVDNLADIFDEAKELPSCKSAYTMLNPSDPGPDKPPVWERWRQNLTGYNADWKTQLTDDLTRAARALRGLPGVP</sequence>
<organism evidence="2 3">
    <name type="scientific">Streptomyces albidochromogenes</name>
    <dbReference type="NCBI Taxonomy" id="329524"/>
    <lineage>
        <taxon>Bacteria</taxon>
        <taxon>Bacillati</taxon>
        <taxon>Actinomycetota</taxon>
        <taxon>Actinomycetes</taxon>
        <taxon>Kitasatosporales</taxon>
        <taxon>Streptomycetaceae</taxon>
        <taxon>Streptomyces</taxon>
    </lineage>
</organism>
<keyword evidence="3" id="KW-1185">Reference proteome</keyword>
<dbReference type="EMBL" id="JBHXIJ010000036">
    <property type="protein sequence ID" value="MFD5098910.1"/>
    <property type="molecule type" value="Genomic_DNA"/>
</dbReference>
<keyword evidence="1" id="KW-0732">Signal</keyword>
<dbReference type="Proteomes" id="UP001598448">
    <property type="component" value="Unassembled WGS sequence"/>
</dbReference>
<feature type="chain" id="PRO_5046991841" evidence="1">
    <location>
        <begin position="22"/>
        <end position="263"/>
    </location>
</feature>
<evidence type="ECO:0000313" key="2">
    <source>
        <dbReference type="EMBL" id="MFD5098910.1"/>
    </source>
</evidence>
<name>A0ABW6FHJ1_9ACTN</name>
<reference evidence="2 3" key="1">
    <citation type="submission" date="2024-09" db="EMBL/GenBank/DDBJ databases">
        <title>The Natural Products Discovery Center: Release of the First 8490 Sequenced Strains for Exploring Actinobacteria Biosynthetic Diversity.</title>
        <authorList>
            <person name="Kalkreuter E."/>
            <person name="Kautsar S.A."/>
            <person name="Yang D."/>
            <person name="Bader C.D."/>
            <person name="Teijaro C.N."/>
            <person name="Fluegel L."/>
            <person name="Davis C.M."/>
            <person name="Simpson J.R."/>
            <person name="Lauterbach L."/>
            <person name="Steele A.D."/>
            <person name="Gui C."/>
            <person name="Meng S."/>
            <person name="Li G."/>
            <person name="Viehrig K."/>
            <person name="Ye F."/>
            <person name="Su P."/>
            <person name="Kiefer A.F."/>
            <person name="Nichols A."/>
            <person name="Cepeda A.J."/>
            <person name="Yan W."/>
            <person name="Fan B."/>
            <person name="Jiang Y."/>
            <person name="Adhikari A."/>
            <person name="Zheng C.-J."/>
            <person name="Schuster L."/>
            <person name="Cowan T.M."/>
            <person name="Smanski M.J."/>
            <person name="Chevrette M.G."/>
            <person name="De Carvalho L.P.S."/>
            <person name="Shen B."/>
        </authorList>
    </citation>
    <scope>NUCLEOTIDE SEQUENCE [LARGE SCALE GENOMIC DNA]</scope>
    <source>
        <strain evidence="2 3">NPDC058348</strain>
    </source>
</reference>
<protein>
    <submittedName>
        <fullName evidence="2">Uncharacterized protein</fullName>
    </submittedName>
</protein>
<feature type="signal peptide" evidence="1">
    <location>
        <begin position="1"/>
        <end position="21"/>
    </location>
</feature>
<evidence type="ECO:0000313" key="3">
    <source>
        <dbReference type="Proteomes" id="UP001598448"/>
    </source>
</evidence>
<dbReference type="RefSeq" id="WP_386710644.1">
    <property type="nucleotide sequence ID" value="NZ_JBHXIJ010000036.1"/>
</dbReference>
<evidence type="ECO:0000256" key="1">
    <source>
        <dbReference type="SAM" id="SignalP"/>
    </source>
</evidence>
<proteinExistence type="predicted"/>
<accession>A0ABW6FHJ1</accession>
<gene>
    <name evidence="2" type="ORF">ACFWJN_08065</name>
</gene>
<comment type="caution">
    <text evidence="2">The sequence shown here is derived from an EMBL/GenBank/DDBJ whole genome shotgun (WGS) entry which is preliminary data.</text>
</comment>